<accession>A0A8X6QWX8</accession>
<dbReference type="Proteomes" id="UP000887013">
    <property type="component" value="Unassembled WGS sequence"/>
</dbReference>
<sequence length="37" mass="4054">RKTELESQSSSKLSTIMEMSGAGFLRTSLRISALAEH</sequence>
<evidence type="ECO:0000313" key="1">
    <source>
        <dbReference type="EMBL" id="GFU43774.1"/>
    </source>
</evidence>
<comment type="caution">
    <text evidence="1">The sequence shown here is derived from an EMBL/GenBank/DDBJ whole genome shotgun (WGS) entry which is preliminary data.</text>
</comment>
<reference evidence="1" key="1">
    <citation type="submission" date="2020-08" db="EMBL/GenBank/DDBJ databases">
        <title>Multicomponent nature underlies the extraordinary mechanical properties of spider dragline silk.</title>
        <authorList>
            <person name="Kono N."/>
            <person name="Nakamura H."/>
            <person name="Mori M."/>
            <person name="Yoshida Y."/>
            <person name="Ohtoshi R."/>
            <person name="Malay A.D."/>
            <person name="Moran D.A.P."/>
            <person name="Tomita M."/>
            <person name="Numata K."/>
            <person name="Arakawa K."/>
        </authorList>
    </citation>
    <scope>NUCLEOTIDE SEQUENCE</scope>
</reference>
<dbReference type="AlphaFoldDB" id="A0A8X6QWX8"/>
<name>A0A8X6QWX8_NEPPI</name>
<feature type="non-terminal residue" evidence="1">
    <location>
        <position position="1"/>
    </location>
</feature>
<proteinExistence type="predicted"/>
<dbReference type="EMBL" id="BMAW01036382">
    <property type="protein sequence ID" value="GFU43774.1"/>
    <property type="molecule type" value="Genomic_DNA"/>
</dbReference>
<gene>
    <name evidence="1" type="ORF">NPIL_6181</name>
</gene>
<organism evidence="1 2">
    <name type="scientific">Nephila pilipes</name>
    <name type="common">Giant wood spider</name>
    <name type="synonym">Nephila maculata</name>
    <dbReference type="NCBI Taxonomy" id="299642"/>
    <lineage>
        <taxon>Eukaryota</taxon>
        <taxon>Metazoa</taxon>
        <taxon>Ecdysozoa</taxon>
        <taxon>Arthropoda</taxon>
        <taxon>Chelicerata</taxon>
        <taxon>Arachnida</taxon>
        <taxon>Araneae</taxon>
        <taxon>Araneomorphae</taxon>
        <taxon>Entelegynae</taxon>
        <taxon>Araneoidea</taxon>
        <taxon>Nephilidae</taxon>
        <taxon>Nephila</taxon>
    </lineage>
</organism>
<evidence type="ECO:0000313" key="2">
    <source>
        <dbReference type="Proteomes" id="UP000887013"/>
    </source>
</evidence>
<keyword evidence="2" id="KW-1185">Reference proteome</keyword>
<protein>
    <submittedName>
        <fullName evidence="1">Uncharacterized protein</fullName>
    </submittedName>
</protein>